<evidence type="ECO:0000256" key="5">
    <source>
        <dbReference type="ARBA" id="ARBA00013013"/>
    </source>
</evidence>
<evidence type="ECO:0000256" key="8">
    <source>
        <dbReference type="ARBA" id="ARBA00022532"/>
    </source>
</evidence>
<dbReference type="Gene3D" id="3.40.718.10">
    <property type="entry name" value="Isopropylmalate Dehydrogenase"/>
    <property type="match status" value="1"/>
</dbReference>
<dbReference type="Proteomes" id="UP000293550">
    <property type="component" value="Unassembled WGS sequence"/>
</dbReference>
<keyword evidence="13" id="KW-0464">Manganese</keyword>
<evidence type="ECO:0000256" key="10">
    <source>
        <dbReference type="ARBA" id="ARBA00022842"/>
    </source>
</evidence>
<keyword evidence="11" id="KW-0521">NADP</keyword>
<dbReference type="InterPro" id="IPR019818">
    <property type="entry name" value="IsoCit/isopropylmalate_DH_CS"/>
</dbReference>
<comment type="function">
    <text evidence="18">Catalyzes the oxidative decarboxylation of isocitrate to 2-oxoglutarate and carbon dioxide with the concomitant reduction of NADP(+).</text>
</comment>
<dbReference type="Pfam" id="PF18324">
    <property type="entry name" value="Isocitrate_DH_C_bact"/>
    <property type="match status" value="1"/>
</dbReference>
<dbReference type="PANTHER" id="PTHR11835">
    <property type="entry name" value="DECARBOXYLATING DEHYDROGENASES-ISOCITRATE, ISOPROPYLMALATE, TARTRATE"/>
    <property type="match status" value="1"/>
</dbReference>
<dbReference type="InterPro" id="IPR046997">
    <property type="entry name" value="Isocitrate_DH_TT1725_C_sf"/>
</dbReference>
<name>A0A4Q7DJG6_9PROT</name>
<sequence>MGVSDKKTVTLIPGDGVGPEITKATCQILEASGAAIEWEVCEAGAAVFKKGLSTGVPKETIDSIQRNRVVLKGPLETPVGYGEKSANVTLRKLFETYGNIRPVKEMAGVMSPYHGRGIDLVIVRENIEDLYAGIEHAQTPNVAQCLKLISRQGCEKISRLAFEFAKAEGRRKIHCATKANIMKLTEGLLKRTFEEVSKDYPDIESQHIIVDNCAHQLVKKPEQFDVIVMTNMNGDILSDLSSALVGGLGFAASANIGDSCAIFEAVHGSAPKYAGQNLINPTAMILSAVMMLRHMGQFDVAEKVDSAVQKTLARGILTRDVAGDKPFVSTTDFTQAVIEALSDVASRTHRHNPLDLSKVYSTDISAQTRDVVGVDIFIETHHQPNNIAACLQSLVKDSPWQLQSLSCRGLTIYPDMDISHLHLIDHIRCCFTLKNACLEMVDDHIVSLLKTVGEKYRWMHVEKLQTFDGVEAFSKAHGG</sequence>
<gene>
    <name evidence="20" type="ORF">EQU50_02015</name>
</gene>
<keyword evidence="21" id="KW-1185">Reference proteome</keyword>
<evidence type="ECO:0000256" key="16">
    <source>
        <dbReference type="ARBA" id="ARBA00029990"/>
    </source>
</evidence>
<accession>A0A4Q7DJG6</accession>
<evidence type="ECO:0000313" key="21">
    <source>
        <dbReference type="Proteomes" id="UP000293550"/>
    </source>
</evidence>
<keyword evidence="12 20" id="KW-0560">Oxidoreductase</keyword>
<evidence type="ECO:0000256" key="18">
    <source>
        <dbReference type="ARBA" id="ARBA00046127"/>
    </source>
</evidence>
<evidence type="ECO:0000256" key="4">
    <source>
        <dbReference type="ARBA" id="ARBA00011738"/>
    </source>
</evidence>
<reference evidence="20 21" key="1">
    <citation type="submission" date="2018-10" db="EMBL/GenBank/DDBJ databases">
        <title>An updated phylogeny of the Alphaproteobacteria reveals that the parasitic Rickettsiales and Holosporales have independent origins.</title>
        <authorList>
            <person name="Munoz-Gomez S.A."/>
            <person name="Hess S."/>
            <person name="Burger G."/>
            <person name="Lang B.F."/>
            <person name="Susko E."/>
            <person name="Slamovits C.H."/>
            <person name="Roger A.J."/>
        </authorList>
    </citation>
    <scope>NUCLEOTIDE SEQUENCE [LARGE SCALE GENOMIC DNA]</scope>
    <source>
        <strain evidence="20">HOLO01</strain>
    </source>
</reference>
<dbReference type="GO" id="GO:0006099">
    <property type="term" value="P:tricarboxylic acid cycle"/>
    <property type="evidence" value="ECO:0007669"/>
    <property type="project" value="UniProtKB-KW"/>
</dbReference>
<organism evidence="20 21">
    <name type="scientific">Candidatus Finniella inopinata</name>
    <dbReference type="NCBI Taxonomy" id="1696036"/>
    <lineage>
        <taxon>Bacteria</taxon>
        <taxon>Pseudomonadati</taxon>
        <taxon>Pseudomonadota</taxon>
        <taxon>Alphaproteobacteria</taxon>
        <taxon>Holosporales</taxon>
        <taxon>Candidatus Paracaedibacteraceae</taxon>
        <taxon>Candidatus Finniella</taxon>
    </lineage>
</organism>
<keyword evidence="9" id="KW-0479">Metal-binding</keyword>
<comment type="caution">
    <text evidence="20">The sequence shown here is derived from an EMBL/GenBank/DDBJ whole genome shotgun (WGS) entry which is preliminary data.</text>
</comment>
<dbReference type="GO" id="GO:0006102">
    <property type="term" value="P:isocitrate metabolic process"/>
    <property type="evidence" value="ECO:0007669"/>
    <property type="project" value="TreeGrafter"/>
</dbReference>
<comment type="similarity">
    <text evidence="3">Belongs to the isocitrate and isopropylmalate dehydrogenases family.</text>
</comment>
<dbReference type="GO" id="GO:0004449">
    <property type="term" value="F:isocitrate dehydrogenase (NAD+) activity"/>
    <property type="evidence" value="ECO:0007669"/>
    <property type="project" value="TreeGrafter"/>
</dbReference>
<comment type="cofactor">
    <cofactor evidence="2">
        <name>Mg(2+)</name>
        <dbReference type="ChEBI" id="CHEBI:18420"/>
    </cofactor>
</comment>
<proteinExistence type="inferred from homology"/>
<keyword evidence="10" id="KW-0460">Magnesium</keyword>
<evidence type="ECO:0000259" key="19">
    <source>
        <dbReference type="SMART" id="SM01329"/>
    </source>
</evidence>
<dbReference type="GO" id="GO:0004450">
    <property type="term" value="F:isocitrate dehydrogenase (NADP+) activity"/>
    <property type="evidence" value="ECO:0007669"/>
    <property type="project" value="UniProtKB-EC"/>
</dbReference>
<evidence type="ECO:0000256" key="9">
    <source>
        <dbReference type="ARBA" id="ARBA00022723"/>
    </source>
</evidence>
<dbReference type="InterPro" id="IPR024084">
    <property type="entry name" value="IsoPropMal-DH-like_dom"/>
</dbReference>
<evidence type="ECO:0000256" key="7">
    <source>
        <dbReference type="ARBA" id="ARBA00022435"/>
    </source>
</evidence>
<evidence type="ECO:0000256" key="17">
    <source>
        <dbReference type="ARBA" id="ARBA00031098"/>
    </source>
</evidence>
<dbReference type="GO" id="GO:0000287">
    <property type="term" value="F:magnesium ion binding"/>
    <property type="evidence" value="ECO:0007669"/>
    <property type="project" value="InterPro"/>
</dbReference>
<evidence type="ECO:0000313" key="20">
    <source>
        <dbReference type="EMBL" id="RZI46389.1"/>
    </source>
</evidence>
<dbReference type="EMBL" id="SCFB01000004">
    <property type="protein sequence ID" value="RZI46389.1"/>
    <property type="molecule type" value="Genomic_DNA"/>
</dbReference>
<dbReference type="RefSeq" id="WP_130153497.1">
    <property type="nucleotide sequence ID" value="NZ_SCFB01000004.1"/>
</dbReference>
<evidence type="ECO:0000256" key="3">
    <source>
        <dbReference type="ARBA" id="ARBA00007769"/>
    </source>
</evidence>
<evidence type="ECO:0000256" key="6">
    <source>
        <dbReference type="ARBA" id="ARBA00019562"/>
    </source>
</evidence>
<dbReference type="PANTHER" id="PTHR11835:SF43">
    <property type="entry name" value="ISOPROPYLMALATE DEHYDROGENASE-LIKE DOMAIN-CONTAINING PROTEIN"/>
    <property type="match status" value="1"/>
</dbReference>
<dbReference type="GO" id="GO:0006097">
    <property type="term" value="P:glyoxylate cycle"/>
    <property type="evidence" value="ECO:0007669"/>
    <property type="project" value="UniProtKB-KW"/>
</dbReference>
<evidence type="ECO:0000256" key="2">
    <source>
        <dbReference type="ARBA" id="ARBA00001946"/>
    </source>
</evidence>
<evidence type="ECO:0000256" key="12">
    <source>
        <dbReference type="ARBA" id="ARBA00023002"/>
    </source>
</evidence>
<feature type="domain" description="Isopropylmalate dehydrogenase-like" evidence="19">
    <location>
        <begin position="8"/>
        <end position="337"/>
    </location>
</feature>
<dbReference type="SMART" id="SM01329">
    <property type="entry name" value="Iso_dh"/>
    <property type="match status" value="1"/>
</dbReference>
<dbReference type="SUPFAM" id="SSF53659">
    <property type="entry name" value="Isocitrate/Isopropylmalate dehydrogenase-like"/>
    <property type="match status" value="1"/>
</dbReference>
<dbReference type="EC" id="1.1.1.42" evidence="5"/>
<comment type="cofactor">
    <cofactor evidence="1">
        <name>Mn(2+)</name>
        <dbReference type="ChEBI" id="CHEBI:29035"/>
    </cofactor>
</comment>
<evidence type="ECO:0000256" key="13">
    <source>
        <dbReference type="ARBA" id="ARBA00023211"/>
    </source>
</evidence>
<evidence type="ECO:0000256" key="14">
    <source>
        <dbReference type="ARBA" id="ARBA00023554"/>
    </source>
</evidence>
<comment type="subunit">
    <text evidence="4">Homodimer.</text>
</comment>
<keyword evidence="7" id="KW-0329">Glyoxylate bypass</keyword>
<protein>
    <recommendedName>
        <fullName evidence="6">Isocitrate dehydrogenase [NADP]</fullName>
        <ecNumber evidence="5">1.1.1.42</ecNumber>
    </recommendedName>
    <alternativeName>
        <fullName evidence="15">IDP</fullName>
    </alternativeName>
    <alternativeName>
        <fullName evidence="16">NADP(+)-specific ICDH</fullName>
    </alternativeName>
    <alternativeName>
        <fullName evidence="17">Oxalosuccinate decarboxylase</fullName>
    </alternativeName>
</protein>
<dbReference type="Pfam" id="PF00180">
    <property type="entry name" value="Iso_dh"/>
    <property type="match status" value="1"/>
</dbReference>
<dbReference type="InterPro" id="IPR040978">
    <property type="entry name" value="Isocitrate_DH_TT1725_C"/>
</dbReference>
<dbReference type="OrthoDB" id="9767905at2"/>
<keyword evidence="8" id="KW-0816">Tricarboxylic acid cycle</keyword>
<dbReference type="GO" id="GO:0051287">
    <property type="term" value="F:NAD binding"/>
    <property type="evidence" value="ECO:0007669"/>
    <property type="project" value="InterPro"/>
</dbReference>
<dbReference type="AlphaFoldDB" id="A0A4Q7DJG6"/>
<evidence type="ECO:0000256" key="1">
    <source>
        <dbReference type="ARBA" id="ARBA00001936"/>
    </source>
</evidence>
<evidence type="ECO:0000256" key="11">
    <source>
        <dbReference type="ARBA" id="ARBA00022857"/>
    </source>
</evidence>
<dbReference type="PROSITE" id="PS00470">
    <property type="entry name" value="IDH_IMDH"/>
    <property type="match status" value="1"/>
</dbReference>
<dbReference type="NCBIfam" id="NF006673">
    <property type="entry name" value="PRK09222.1"/>
    <property type="match status" value="1"/>
</dbReference>
<evidence type="ECO:0000256" key="15">
    <source>
        <dbReference type="ARBA" id="ARBA00029765"/>
    </source>
</evidence>
<dbReference type="Gene3D" id="3.30.70.1570">
    <property type="match status" value="1"/>
</dbReference>
<comment type="catalytic activity">
    <reaction evidence="14">
        <text>D-threo-isocitrate + NADP(+) = 2-oxoglutarate + CO2 + NADPH</text>
        <dbReference type="Rhea" id="RHEA:19629"/>
        <dbReference type="ChEBI" id="CHEBI:15562"/>
        <dbReference type="ChEBI" id="CHEBI:16526"/>
        <dbReference type="ChEBI" id="CHEBI:16810"/>
        <dbReference type="ChEBI" id="CHEBI:57783"/>
        <dbReference type="ChEBI" id="CHEBI:58349"/>
        <dbReference type="EC" id="1.1.1.42"/>
    </reaction>
</comment>